<organism evidence="5 6">
    <name type="scientific">Talaromyces rugulosus</name>
    <name type="common">Penicillium rugulosum</name>
    <dbReference type="NCBI Taxonomy" id="121627"/>
    <lineage>
        <taxon>Eukaryota</taxon>
        <taxon>Fungi</taxon>
        <taxon>Dikarya</taxon>
        <taxon>Ascomycota</taxon>
        <taxon>Pezizomycotina</taxon>
        <taxon>Eurotiomycetes</taxon>
        <taxon>Eurotiomycetidae</taxon>
        <taxon>Eurotiales</taxon>
        <taxon>Trichocomaceae</taxon>
        <taxon>Talaromyces</taxon>
        <taxon>Talaromyces sect. Islandici</taxon>
    </lineage>
</organism>
<protein>
    <recommendedName>
        <fullName evidence="7">Methyltransferase domain-containing protein</fullName>
    </recommendedName>
</protein>
<evidence type="ECO:0000256" key="3">
    <source>
        <dbReference type="ARBA" id="ARBA00022679"/>
    </source>
</evidence>
<dbReference type="CDD" id="cd02440">
    <property type="entry name" value="AdoMet_MTases"/>
    <property type="match status" value="1"/>
</dbReference>
<evidence type="ECO:0000313" key="5">
    <source>
        <dbReference type="EMBL" id="QKX63595.1"/>
    </source>
</evidence>
<evidence type="ECO:0000256" key="4">
    <source>
        <dbReference type="ARBA" id="ARBA00022691"/>
    </source>
</evidence>
<dbReference type="PANTHER" id="PTHR32183:SF11">
    <property type="entry name" value="THIOL METHYLTRANSFERASE 2-RELATED"/>
    <property type="match status" value="1"/>
</dbReference>
<dbReference type="KEGG" id="trg:TRUGW13939_10766"/>
<dbReference type="EMBL" id="CP055903">
    <property type="protein sequence ID" value="QKX63595.1"/>
    <property type="molecule type" value="Genomic_DNA"/>
</dbReference>
<dbReference type="OrthoDB" id="276151at2759"/>
<evidence type="ECO:0000256" key="1">
    <source>
        <dbReference type="ARBA" id="ARBA00022553"/>
    </source>
</evidence>
<proteinExistence type="predicted"/>
<dbReference type="GO" id="GO:0008757">
    <property type="term" value="F:S-adenosylmethionine-dependent methyltransferase activity"/>
    <property type="evidence" value="ECO:0007669"/>
    <property type="project" value="InterPro"/>
</dbReference>
<name>A0A7H8RDJ9_TALRU</name>
<gene>
    <name evidence="5" type="ORF">TRUGW13939_10766</name>
</gene>
<keyword evidence="2" id="KW-0489">Methyltransferase</keyword>
<evidence type="ECO:0008006" key="7">
    <source>
        <dbReference type="Google" id="ProtNLM"/>
    </source>
</evidence>
<dbReference type="PANTHER" id="PTHR32183">
    <property type="match status" value="1"/>
</dbReference>
<keyword evidence="3" id="KW-0808">Transferase</keyword>
<keyword evidence="6" id="KW-1185">Reference proteome</keyword>
<dbReference type="Gene3D" id="3.40.50.150">
    <property type="entry name" value="Vaccinia Virus protein VP39"/>
    <property type="match status" value="1"/>
</dbReference>
<dbReference type="Proteomes" id="UP000509510">
    <property type="component" value="Chromosome VI"/>
</dbReference>
<sequence>MAEVPEIPPSAIRDHMAKFDGENYVKGWASLWDNKAEGETLPWDRGSHSPALEDFLVQKRGFIGSPIAEGPDGQKYRRKALVPGCGTGYDVLLLASFGFDAYGLDYSEAAVETAKKEAAKSKDNYAVRGPAVGRGNVVFVQGDFFKDDWLAKLELAPQSFELVYDYTFFCALEPRLRPQWAMRHQQLLASPPRGNLICLEFPTTKNPKWGGPPFASPSFAYMEHLSHPGEEIPYDSDGKVKFDPLRETSALGLERVVHWQPVRTHKSGTDENTCEVLDRVSLWRRRA</sequence>
<reference evidence="6" key="1">
    <citation type="submission" date="2020-06" db="EMBL/GenBank/DDBJ databases">
        <title>A chromosome-scale genome assembly of Talaromyces rugulosus W13939.</title>
        <authorList>
            <person name="Wang B."/>
            <person name="Guo L."/>
            <person name="Ye K."/>
            <person name="Wang L."/>
        </authorList>
    </citation>
    <scope>NUCLEOTIDE SEQUENCE [LARGE SCALE GENOMIC DNA]</scope>
    <source>
        <strain evidence="6">W13939</strain>
    </source>
</reference>
<dbReference type="InterPro" id="IPR029063">
    <property type="entry name" value="SAM-dependent_MTases_sf"/>
</dbReference>
<dbReference type="AlphaFoldDB" id="A0A7H8RDJ9"/>
<evidence type="ECO:0000256" key="2">
    <source>
        <dbReference type="ARBA" id="ARBA00022603"/>
    </source>
</evidence>
<dbReference type="RefSeq" id="XP_035349769.1">
    <property type="nucleotide sequence ID" value="XM_035493876.1"/>
</dbReference>
<dbReference type="InterPro" id="IPR008854">
    <property type="entry name" value="TPMT"/>
</dbReference>
<accession>A0A7H8RDJ9</accession>
<dbReference type="SUPFAM" id="SSF53335">
    <property type="entry name" value="S-adenosyl-L-methionine-dependent methyltransferases"/>
    <property type="match status" value="1"/>
</dbReference>
<dbReference type="PROSITE" id="PS51585">
    <property type="entry name" value="SAM_MT_TPMT"/>
    <property type="match status" value="1"/>
</dbReference>
<dbReference type="GO" id="GO:0032259">
    <property type="term" value="P:methylation"/>
    <property type="evidence" value="ECO:0007669"/>
    <property type="project" value="UniProtKB-KW"/>
</dbReference>
<keyword evidence="1" id="KW-0597">Phosphoprotein</keyword>
<keyword evidence="4" id="KW-0949">S-adenosyl-L-methionine</keyword>
<dbReference type="Pfam" id="PF05724">
    <property type="entry name" value="TPMT"/>
    <property type="match status" value="1"/>
</dbReference>
<evidence type="ECO:0000313" key="6">
    <source>
        <dbReference type="Proteomes" id="UP000509510"/>
    </source>
</evidence>
<dbReference type="GeneID" id="55998245"/>
<dbReference type="FunFam" id="3.40.50.150:FF:000438">
    <property type="entry name" value="Probable thiol methyltransferase 2"/>
    <property type="match status" value="1"/>
</dbReference>